<proteinExistence type="predicted"/>
<name>A0A0J8AH55_9SPHN</name>
<dbReference type="EMBL" id="JACT01000004">
    <property type="protein sequence ID" value="KMS54165.1"/>
    <property type="molecule type" value="Genomic_DNA"/>
</dbReference>
<reference evidence="1 2" key="1">
    <citation type="journal article" date="2015" name="G3 (Bethesda)">
        <title>Insights into Ongoing Evolution of the Hexachlorocyclohexane Catabolic Pathway from Comparative Genomics of Ten Sphingomonadaceae Strains.</title>
        <authorList>
            <person name="Pearce S.L."/>
            <person name="Oakeshott J.G."/>
            <person name="Pandey G."/>
        </authorList>
    </citation>
    <scope>NUCLEOTIDE SEQUENCE [LARGE SCALE GENOMIC DNA]</scope>
    <source>
        <strain evidence="1 2">LL01</strain>
    </source>
</reference>
<gene>
    <name evidence="1" type="ORF">V473_16535</name>
</gene>
<protein>
    <submittedName>
        <fullName evidence="1">Uncharacterized protein</fullName>
    </submittedName>
</protein>
<sequence>MQGVSLILIKSCISGHTGRALRNAPYLLKHEGKFRSPFGGWRL</sequence>
<comment type="caution">
    <text evidence="1">The sequence shown here is derived from an EMBL/GenBank/DDBJ whole genome shotgun (WGS) entry which is preliminary data.</text>
</comment>
<dbReference type="PATRIC" id="fig|1420583.3.peg.3110"/>
<dbReference type="AlphaFoldDB" id="A0A0J8AH55"/>
<evidence type="ECO:0000313" key="2">
    <source>
        <dbReference type="Proteomes" id="UP000052232"/>
    </source>
</evidence>
<keyword evidence="2" id="KW-1185">Reference proteome</keyword>
<evidence type="ECO:0000313" key="1">
    <source>
        <dbReference type="EMBL" id="KMS54165.1"/>
    </source>
</evidence>
<accession>A0A0J8AH55</accession>
<organism evidence="1 2">
    <name type="scientific">Sphingobium cupriresistens LL01</name>
    <dbReference type="NCBI Taxonomy" id="1420583"/>
    <lineage>
        <taxon>Bacteria</taxon>
        <taxon>Pseudomonadati</taxon>
        <taxon>Pseudomonadota</taxon>
        <taxon>Alphaproteobacteria</taxon>
        <taxon>Sphingomonadales</taxon>
        <taxon>Sphingomonadaceae</taxon>
        <taxon>Sphingobium</taxon>
    </lineage>
</organism>
<dbReference type="Proteomes" id="UP000052232">
    <property type="component" value="Unassembled WGS sequence"/>
</dbReference>
<dbReference type="STRING" id="1420583.V473_16535"/>